<gene>
    <name evidence="4" type="ORF">A4X06_0g4442</name>
</gene>
<protein>
    <recommendedName>
        <fullName evidence="3">F-box protein Hrt3/FBXO9 C-terminal domain-containing protein</fullName>
    </recommendedName>
</protein>
<keyword evidence="1" id="KW-0833">Ubl conjugation pathway</keyword>
<dbReference type="AlphaFoldDB" id="A0A8X7MSP7"/>
<feature type="compositionally biased region" description="Acidic residues" evidence="2">
    <location>
        <begin position="553"/>
        <end position="571"/>
    </location>
</feature>
<dbReference type="GO" id="GO:0019005">
    <property type="term" value="C:SCF ubiquitin ligase complex"/>
    <property type="evidence" value="ECO:0007669"/>
    <property type="project" value="TreeGrafter"/>
</dbReference>
<feature type="domain" description="F-box protein Hrt3/FBXO9 C-terminal" evidence="3">
    <location>
        <begin position="406"/>
        <end position="484"/>
    </location>
</feature>
<reference evidence="4" key="1">
    <citation type="submission" date="2016-04" db="EMBL/GenBank/DDBJ databases">
        <authorList>
            <person name="Nguyen H.D."/>
            <person name="Samba Siva P."/>
            <person name="Cullis J."/>
            <person name="Levesque C.A."/>
            <person name="Hambleton S."/>
        </authorList>
    </citation>
    <scope>NUCLEOTIDE SEQUENCE</scope>
    <source>
        <strain evidence="4">DAOMC 236426</strain>
    </source>
</reference>
<dbReference type="GO" id="GO:0005737">
    <property type="term" value="C:cytoplasm"/>
    <property type="evidence" value="ECO:0007669"/>
    <property type="project" value="TreeGrafter"/>
</dbReference>
<feature type="region of interest" description="Disordered" evidence="2">
    <location>
        <begin position="124"/>
        <end position="199"/>
    </location>
</feature>
<sequence length="669" mass="74056">MNSPGDGSGGGEDELQRFREQWKQELQGSTSSTNKNAYSALHAYTTAVLAERKHDLNTALESYRRAFKSHDRPDALYHRACAALLITDSPSAQKGKAKHADSIDVRALLDQPLLALLRTSLEPDTDGNAESASIVKSELSTPHTSPVAPIQPLPEVNHQVSPTITRNEPLPRAPLIPASTSSSPTHNRYTAPTTSGRQGQQQLIFNLPAVKGSTNTLLPILERLIRDPRPERAQTISNSTEPRGSSSTANALVFQPLDESKPCPLARLPDELLLAIAMEVVRPRGRRGEKLPLPIGLHSVPGAPTLGGGVNVAGKQHEHGHNHQQGQGQAAPTSSTISHAHPLGLAMNLALPDIPSLETLGRTCAKWRILTADRSLWRLCTTTTLLPPLIPPRLTELQKTQLWNTLYRLHSNDWRTLWIEHPRLRMNGCYISPCRYTRPGQSTENVWISVVHVVEFYRSIRLLPDGTALSLLTTDGPAETVRRMEGGWKRKGLCVGRWRFFPWGLPEQEGAGRRRRRRRGRRIDQGPVEGGAAEDGLAQGMDNLLLEDAYLDGAEEDGDDDDDDDEEEEETFHEYSTDDEHLPLTHPPSSSSPPAAQPKLLLTDLRDRSLPKYAFRMVFGVKSTGRGRWNRLELERYESIHLGNGERLGLPLVHTKPFVFSVVRSYGVG</sequence>
<keyword evidence="5" id="KW-1185">Reference proteome</keyword>
<feature type="region of interest" description="Disordered" evidence="2">
    <location>
        <begin position="511"/>
        <end position="536"/>
    </location>
</feature>
<feature type="compositionally biased region" description="Basic and acidic residues" evidence="2">
    <location>
        <begin position="572"/>
        <end position="583"/>
    </location>
</feature>
<feature type="region of interest" description="Disordered" evidence="2">
    <location>
        <begin position="314"/>
        <end position="337"/>
    </location>
</feature>
<evidence type="ECO:0000256" key="2">
    <source>
        <dbReference type="SAM" id="MobiDB-lite"/>
    </source>
</evidence>
<evidence type="ECO:0000256" key="1">
    <source>
        <dbReference type="ARBA" id="ARBA00022786"/>
    </source>
</evidence>
<comment type="caution">
    <text evidence="4">The sequence shown here is derived from an EMBL/GenBank/DDBJ whole genome shotgun (WGS) entry which is preliminary data.</text>
</comment>
<reference evidence="4" key="2">
    <citation type="journal article" date="2019" name="IMA Fungus">
        <title>Genome sequencing and comparison of five Tilletia species to identify candidate genes for the detection of regulated species infecting wheat.</title>
        <authorList>
            <person name="Nguyen H.D.T."/>
            <person name="Sultana T."/>
            <person name="Kesanakurti P."/>
            <person name="Hambleton S."/>
        </authorList>
    </citation>
    <scope>NUCLEOTIDE SEQUENCE</scope>
    <source>
        <strain evidence="4">DAOMC 236426</strain>
    </source>
</reference>
<dbReference type="PANTHER" id="PTHR12874:SF9">
    <property type="entry name" value="F-BOX ONLY PROTEIN 48"/>
    <property type="match status" value="1"/>
</dbReference>
<dbReference type="EMBL" id="LWDE02000466">
    <property type="protein sequence ID" value="KAE8247458.1"/>
    <property type="molecule type" value="Genomic_DNA"/>
</dbReference>
<dbReference type="GO" id="GO:0031146">
    <property type="term" value="P:SCF-dependent proteasomal ubiquitin-dependent protein catabolic process"/>
    <property type="evidence" value="ECO:0007669"/>
    <property type="project" value="TreeGrafter"/>
</dbReference>
<feature type="region of interest" description="Disordered" evidence="2">
    <location>
        <begin position="553"/>
        <end position="597"/>
    </location>
</feature>
<dbReference type="Proteomes" id="UP000077684">
    <property type="component" value="Unassembled WGS sequence"/>
</dbReference>
<feature type="compositionally biased region" description="Polar residues" evidence="2">
    <location>
        <begin position="178"/>
        <end position="199"/>
    </location>
</feature>
<evidence type="ECO:0000313" key="5">
    <source>
        <dbReference type="Proteomes" id="UP000077684"/>
    </source>
</evidence>
<organism evidence="4 5">
    <name type="scientific">Tilletia controversa</name>
    <name type="common">dwarf bunt fungus</name>
    <dbReference type="NCBI Taxonomy" id="13291"/>
    <lineage>
        <taxon>Eukaryota</taxon>
        <taxon>Fungi</taxon>
        <taxon>Dikarya</taxon>
        <taxon>Basidiomycota</taxon>
        <taxon>Ustilaginomycotina</taxon>
        <taxon>Exobasidiomycetes</taxon>
        <taxon>Tilletiales</taxon>
        <taxon>Tilletiaceae</taxon>
        <taxon>Tilletia</taxon>
    </lineage>
</organism>
<dbReference type="Pfam" id="PF19270">
    <property type="entry name" value="FBO_C"/>
    <property type="match status" value="1"/>
</dbReference>
<dbReference type="PANTHER" id="PTHR12874">
    <property type="entry name" value="F-BOX ONLY PROTEIN 48-RELATED"/>
    <property type="match status" value="1"/>
</dbReference>
<name>A0A8X7MSP7_9BASI</name>
<accession>A0A8X7MSP7</accession>
<evidence type="ECO:0000259" key="3">
    <source>
        <dbReference type="Pfam" id="PF19270"/>
    </source>
</evidence>
<evidence type="ECO:0000313" key="4">
    <source>
        <dbReference type="EMBL" id="KAE8247458.1"/>
    </source>
</evidence>
<proteinExistence type="predicted"/>
<dbReference type="InterPro" id="IPR045464">
    <property type="entry name" value="Hrt3/FBXO9_C"/>
</dbReference>